<feature type="transmembrane region" description="Helical" evidence="1">
    <location>
        <begin position="244"/>
        <end position="265"/>
    </location>
</feature>
<reference evidence="2 3" key="1">
    <citation type="journal article" date="2016" name="Nat. Commun.">
        <title>Thousands of microbial genomes shed light on interconnected biogeochemical processes in an aquifer system.</title>
        <authorList>
            <person name="Anantharaman K."/>
            <person name="Brown C.T."/>
            <person name="Hug L.A."/>
            <person name="Sharon I."/>
            <person name="Castelle C.J."/>
            <person name="Probst A.J."/>
            <person name="Thomas B.C."/>
            <person name="Singh A."/>
            <person name="Wilkins M.J."/>
            <person name="Karaoz U."/>
            <person name="Brodie E.L."/>
            <person name="Williams K.H."/>
            <person name="Hubbard S.S."/>
            <person name="Banfield J.F."/>
        </authorList>
    </citation>
    <scope>NUCLEOTIDE SEQUENCE [LARGE SCALE GENOMIC DNA]</scope>
</reference>
<comment type="caution">
    <text evidence="2">The sequence shown here is derived from an EMBL/GenBank/DDBJ whole genome shotgun (WGS) entry which is preliminary data.</text>
</comment>
<keyword evidence="1" id="KW-0472">Membrane</keyword>
<dbReference type="EMBL" id="MHOH01000009">
    <property type="protein sequence ID" value="OGZ61007.1"/>
    <property type="molecule type" value="Genomic_DNA"/>
</dbReference>
<dbReference type="InterPro" id="IPR037185">
    <property type="entry name" value="EmrE-like"/>
</dbReference>
<dbReference type="SUPFAM" id="SSF103481">
    <property type="entry name" value="Multidrug resistance efflux transporter EmrE"/>
    <property type="match status" value="1"/>
</dbReference>
<name>A0A1G2HEU1_9BACT</name>
<keyword evidence="1" id="KW-0812">Transmembrane</keyword>
<dbReference type="AlphaFoldDB" id="A0A1G2HEU1"/>
<proteinExistence type="predicted"/>
<feature type="transmembrane region" description="Helical" evidence="1">
    <location>
        <begin position="218"/>
        <end position="238"/>
    </location>
</feature>
<accession>A0A1G2HEU1</accession>
<evidence type="ECO:0000313" key="3">
    <source>
        <dbReference type="Proteomes" id="UP000178835"/>
    </source>
</evidence>
<evidence type="ECO:0000313" key="2">
    <source>
        <dbReference type="EMBL" id="OGZ61007.1"/>
    </source>
</evidence>
<gene>
    <name evidence="2" type="ORF">A2919_00715</name>
</gene>
<evidence type="ECO:0008006" key="4">
    <source>
        <dbReference type="Google" id="ProtNLM"/>
    </source>
</evidence>
<dbReference type="Proteomes" id="UP000178835">
    <property type="component" value="Unassembled WGS sequence"/>
</dbReference>
<feature type="transmembrane region" description="Helical" evidence="1">
    <location>
        <begin position="90"/>
        <end position="111"/>
    </location>
</feature>
<protein>
    <recommendedName>
        <fullName evidence="4">EamA domain-containing protein</fullName>
    </recommendedName>
</protein>
<feature type="transmembrane region" description="Helical" evidence="1">
    <location>
        <begin position="117"/>
        <end position="139"/>
    </location>
</feature>
<evidence type="ECO:0000256" key="1">
    <source>
        <dbReference type="SAM" id="Phobius"/>
    </source>
</evidence>
<feature type="transmembrane region" description="Helical" evidence="1">
    <location>
        <begin position="6"/>
        <end position="24"/>
    </location>
</feature>
<keyword evidence="1" id="KW-1133">Transmembrane helix</keyword>
<feature type="transmembrane region" description="Helical" evidence="1">
    <location>
        <begin position="36"/>
        <end position="54"/>
    </location>
</feature>
<sequence>MLWLYITLASYLFFALASIADRILLAGPLQHPRAYAFYTSITGVVAIFFIPFGFDIPSNKIILLSFLAGAAGVASLYFLYLAIFEGHISTAAPSVGALIPIFTLVLSYFLAGERIYITINGILALALLVVGTLMLSLHFKKKMPLFLSRRNMYLAASAAFLFALSTVLSKLIFIDTGFINGFIWMRMGGVILAFLLLLSRQTRRIVFKSNPIKEKAVLITFSWGKGAGGAAFLLQSYAINLASFLQVTFINALAGVQYAFILIAALAISFKHPKILKEEFTKASILERSLGILLITVGLWLLIK</sequence>
<organism evidence="2 3">
    <name type="scientific">Candidatus Spechtbacteria bacterium RIFCSPLOWO2_01_FULL_43_12</name>
    <dbReference type="NCBI Taxonomy" id="1802162"/>
    <lineage>
        <taxon>Bacteria</taxon>
        <taxon>Candidatus Spechtiibacteriota</taxon>
    </lineage>
</organism>
<feature type="transmembrane region" description="Helical" evidence="1">
    <location>
        <begin position="178"/>
        <end position="198"/>
    </location>
</feature>
<feature type="transmembrane region" description="Helical" evidence="1">
    <location>
        <begin position="285"/>
        <end position="303"/>
    </location>
</feature>
<feature type="transmembrane region" description="Helical" evidence="1">
    <location>
        <begin position="60"/>
        <end position="83"/>
    </location>
</feature>
<feature type="transmembrane region" description="Helical" evidence="1">
    <location>
        <begin position="151"/>
        <end position="172"/>
    </location>
</feature>